<feature type="non-terminal residue" evidence="2">
    <location>
        <position position="289"/>
    </location>
</feature>
<reference evidence="2" key="1">
    <citation type="submission" date="2021-07" db="EMBL/GenBank/DDBJ databases">
        <authorList>
            <person name="Catto M.A."/>
            <person name="Jacobson A."/>
            <person name="Kennedy G."/>
            <person name="Labadie P."/>
            <person name="Hunt B.G."/>
            <person name="Srinivasan R."/>
        </authorList>
    </citation>
    <scope>NUCLEOTIDE SEQUENCE</scope>
    <source>
        <strain evidence="2">PL_HMW_Pooled</strain>
        <tissue evidence="2">Head</tissue>
    </source>
</reference>
<gene>
    <name evidence="2" type="ORF">KUF71_000334</name>
</gene>
<feature type="compositionally biased region" description="Polar residues" evidence="1">
    <location>
        <begin position="280"/>
        <end position="289"/>
    </location>
</feature>
<comment type="caution">
    <text evidence="2">The sequence shown here is derived from an EMBL/GenBank/DDBJ whole genome shotgun (WGS) entry which is preliminary data.</text>
</comment>
<name>A0AAE1HKX4_9NEOP</name>
<reference evidence="2" key="2">
    <citation type="journal article" date="2023" name="BMC Genomics">
        <title>Pest status, molecular evolution, and epigenetic factors derived from the genome assembly of Frankliniella fusca, a thysanopteran phytovirus vector.</title>
        <authorList>
            <person name="Catto M.A."/>
            <person name="Labadie P.E."/>
            <person name="Jacobson A.L."/>
            <person name="Kennedy G.G."/>
            <person name="Srinivasan R."/>
            <person name="Hunt B.G."/>
        </authorList>
    </citation>
    <scope>NUCLEOTIDE SEQUENCE</scope>
    <source>
        <strain evidence="2">PL_HMW_Pooled</strain>
    </source>
</reference>
<feature type="region of interest" description="Disordered" evidence="1">
    <location>
        <begin position="270"/>
        <end position="289"/>
    </location>
</feature>
<organism evidence="2 3">
    <name type="scientific">Frankliniella fusca</name>
    <dbReference type="NCBI Taxonomy" id="407009"/>
    <lineage>
        <taxon>Eukaryota</taxon>
        <taxon>Metazoa</taxon>
        <taxon>Ecdysozoa</taxon>
        <taxon>Arthropoda</taxon>
        <taxon>Hexapoda</taxon>
        <taxon>Insecta</taxon>
        <taxon>Pterygota</taxon>
        <taxon>Neoptera</taxon>
        <taxon>Paraneoptera</taxon>
        <taxon>Thysanoptera</taxon>
        <taxon>Terebrantia</taxon>
        <taxon>Thripoidea</taxon>
        <taxon>Thripidae</taxon>
        <taxon>Frankliniella</taxon>
    </lineage>
</organism>
<evidence type="ECO:0000256" key="1">
    <source>
        <dbReference type="SAM" id="MobiDB-lite"/>
    </source>
</evidence>
<sequence length="289" mass="31651">RVLATPRARPDYLVGDGGAPGGHVARAVPGVGVQPHHLGRHGVEQPERQLGELVAGEQQLAQVRLLVQQPVGQRAQLVVAQVELLQREQRVERVHRHVPDVALPQHQPLQLGDLRAGAGRVELRAEASYGRLGTTPRRVRSRRRGMPRSRSRCSAVVVTSVAARRRSARSPRNMPACSCSAVPDPPSVSVSVEFITWPVREAVSESAGMPESQVDEVGVVQPQHQEFLQPLERVERVDAPELRELGEGHDLGRLEEHQLRRVLAAGCQSVRPSEGAVSKPSKQLSDWSQ</sequence>
<accession>A0AAE1HKX4</accession>
<keyword evidence="3" id="KW-1185">Reference proteome</keyword>
<evidence type="ECO:0000313" key="2">
    <source>
        <dbReference type="EMBL" id="KAK3923252.1"/>
    </source>
</evidence>
<dbReference type="EMBL" id="JAHWGI010001142">
    <property type="protein sequence ID" value="KAK3923252.1"/>
    <property type="molecule type" value="Genomic_DNA"/>
</dbReference>
<dbReference type="AlphaFoldDB" id="A0AAE1HKX4"/>
<evidence type="ECO:0000313" key="3">
    <source>
        <dbReference type="Proteomes" id="UP001219518"/>
    </source>
</evidence>
<proteinExistence type="predicted"/>
<dbReference type="Proteomes" id="UP001219518">
    <property type="component" value="Unassembled WGS sequence"/>
</dbReference>
<protein>
    <submittedName>
        <fullName evidence="2">Variable small protein 8</fullName>
    </submittedName>
</protein>